<evidence type="ECO:0000256" key="1">
    <source>
        <dbReference type="SAM" id="MobiDB-lite"/>
    </source>
</evidence>
<dbReference type="HOGENOM" id="CLU_1511673_0_0_1"/>
<protein>
    <submittedName>
        <fullName evidence="2">Uncharacterized protein</fullName>
    </submittedName>
</protein>
<accession>A0A022VMK9</accession>
<feature type="region of interest" description="Disordered" evidence="1">
    <location>
        <begin position="1"/>
        <end position="84"/>
    </location>
</feature>
<evidence type="ECO:0000313" key="2">
    <source>
        <dbReference type="EMBL" id="EZF47134.1"/>
    </source>
</evidence>
<dbReference type="EMBL" id="KK208012">
    <property type="protein sequence ID" value="EZF47134.1"/>
    <property type="molecule type" value="Genomic_DNA"/>
</dbReference>
<gene>
    <name evidence="2" type="ORF">H103_09006</name>
</gene>
<organism evidence="2">
    <name type="scientific">Trichophyton rubrum CBS 288.86</name>
    <dbReference type="NCBI Taxonomy" id="1215330"/>
    <lineage>
        <taxon>Eukaryota</taxon>
        <taxon>Fungi</taxon>
        <taxon>Dikarya</taxon>
        <taxon>Ascomycota</taxon>
        <taxon>Pezizomycotina</taxon>
        <taxon>Eurotiomycetes</taxon>
        <taxon>Eurotiomycetidae</taxon>
        <taxon>Onygenales</taxon>
        <taxon>Arthrodermataceae</taxon>
        <taxon>Trichophyton</taxon>
    </lineage>
</organism>
<dbReference type="AlphaFoldDB" id="A0A022VMK9"/>
<feature type="compositionally biased region" description="Basic and acidic residues" evidence="1">
    <location>
        <begin position="55"/>
        <end position="65"/>
    </location>
</feature>
<sequence>MAATKPEKKSKKDKKKVDPVRGVKAGRVGKKKTTDKEQVPEVNSKDQSTTKKSRDKSTEATKQSEAKGSTTTRISKQEKESLSKSNTALFVSLSKSLIKRRRQALEELLKSVIDCLDSDKVRPQCVIRSSNSYLAVVFDTTKVREKAFRKLEKLDFAFEGKSVKTLIYNFGVYRRARD</sequence>
<dbReference type="Proteomes" id="UP000023758">
    <property type="component" value="Unassembled WGS sequence"/>
</dbReference>
<proteinExistence type="predicted"/>
<name>A0A022VMK9_TRIRU</name>
<reference evidence="2" key="1">
    <citation type="submission" date="2014-02" db="EMBL/GenBank/DDBJ databases">
        <title>The Genome Sequence of Trichophyton rubrum (morphotype fischeri) CBS 288.86.</title>
        <authorList>
            <consortium name="The Broad Institute Genomics Platform"/>
            <person name="Cuomo C.A."/>
            <person name="White T.C."/>
            <person name="Graser Y."/>
            <person name="Martinez-Rossi N."/>
            <person name="Heitman J."/>
            <person name="Young S.K."/>
            <person name="Zeng Q."/>
            <person name="Gargeya S."/>
            <person name="Abouelleil A."/>
            <person name="Alvarado L."/>
            <person name="Chapman S.B."/>
            <person name="Gainer-Dewar J."/>
            <person name="Goldberg J."/>
            <person name="Griggs A."/>
            <person name="Gujja S."/>
            <person name="Hansen M."/>
            <person name="Howarth C."/>
            <person name="Imamovic A."/>
            <person name="Larimer J."/>
            <person name="Martinez D."/>
            <person name="Murphy C."/>
            <person name="Pearson M.D."/>
            <person name="Persinoti G."/>
            <person name="Poon T."/>
            <person name="Priest M."/>
            <person name="Roberts A.D."/>
            <person name="Saif S."/>
            <person name="Shea T.D."/>
            <person name="Sykes S.N."/>
            <person name="Wortman J."/>
            <person name="Nusbaum C."/>
            <person name="Birren B."/>
        </authorList>
    </citation>
    <scope>NUCLEOTIDE SEQUENCE [LARGE SCALE GENOMIC DNA]</scope>
    <source>
        <strain evidence="2">CBS 288.86</strain>
    </source>
</reference>